<protein>
    <recommendedName>
        <fullName evidence="4">histidinol-phosphate transaminase</fullName>
        <ecNumber evidence="4">2.6.1.9</ecNumber>
    </recommendedName>
</protein>
<evidence type="ECO:0000256" key="6">
    <source>
        <dbReference type="ARBA" id="ARBA00022605"/>
    </source>
</evidence>
<dbReference type="InterPro" id="IPR004839">
    <property type="entry name" value="Aminotransferase_I/II_large"/>
</dbReference>
<organism evidence="13 14">
    <name type="scientific">Saccharopolyspora gregorii</name>
    <dbReference type="NCBI Taxonomy" id="33914"/>
    <lineage>
        <taxon>Bacteria</taxon>
        <taxon>Bacillati</taxon>
        <taxon>Actinomycetota</taxon>
        <taxon>Actinomycetes</taxon>
        <taxon>Pseudonocardiales</taxon>
        <taxon>Pseudonocardiaceae</taxon>
        <taxon>Saccharopolyspora</taxon>
    </lineage>
</organism>
<keyword evidence="14" id="KW-1185">Reference proteome</keyword>
<evidence type="ECO:0000259" key="12">
    <source>
        <dbReference type="Pfam" id="PF13649"/>
    </source>
</evidence>
<keyword evidence="7" id="KW-0808">Transferase</keyword>
<evidence type="ECO:0000256" key="10">
    <source>
        <dbReference type="ARBA" id="ARBA00047481"/>
    </source>
</evidence>
<dbReference type="EC" id="2.6.1.9" evidence="4"/>
<dbReference type="InterPro" id="IPR036388">
    <property type="entry name" value="WH-like_DNA-bd_sf"/>
</dbReference>
<dbReference type="CDD" id="cd00609">
    <property type="entry name" value="AAT_like"/>
    <property type="match status" value="1"/>
</dbReference>
<dbReference type="InterPro" id="IPR015424">
    <property type="entry name" value="PyrdxlP-dep_Trfase"/>
</dbReference>
<dbReference type="SUPFAM" id="SSF46785">
    <property type="entry name" value="Winged helix' DNA-binding domain"/>
    <property type="match status" value="1"/>
</dbReference>
<feature type="domain" description="Aminotransferase class I/classII large" evidence="11">
    <location>
        <begin position="19"/>
        <end position="351"/>
    </location>
</feature>
<dbReference type="PANTHER" id="PTHR43643:SF6">
    <property type="entry name" value="HISTIDINOL-PHOSPHATE AMINOTRANSFERASE"/>
    <property type="match status" value="1"/>
</dbReference>
<dbReference type="InterPro" id="IPR001917">
    <property type="entry name" value="Aminotrans_II_pyridoxalP_BS"/>
</dbReference>
<dbReference type="InterPro" id="IPR015421">
    <property type="entry name" value="PyrdxlP-dep_Trfase_major"/>
</dbReference>
<dbReference type="Gene3D" id="3.90.1150.10">
    <property type="entry name" value="Aspartate Aminotransferase, domain 1"/>
    <property type="match status" value="1"/>
</dbReference>
<dbReference type="InterPro" id="IPR036390">
    <property type="entry name" value="WH_DNA-bd_sf"/>
</dbReference>
<dbReference type="Pfam" id="PF13649">
    <property type="entry name" value="Methyltransf_25"/>
    <property type="match status" value="1"/>
</dbReference>
<evidence type="ECO:0000259" key="11">
    <source>
        <dbReference type="Pfam" id="PF00155"/>
    </source>
</evidence>
<dbReference type="SUPFAM" id="SSF53383">
    <property type="entry name" value="PLP-dependent transferases"/>
    <property type="match status" value="1"/>
</dbReference>
<keyword evidence="9" id="KW-0368">Histidine biosynthesis</keyword>
<comment type="caution">
    <text evidence="13">The sequence shown here is derived from an EMBL/GenBank/DDBJ whole genome shotgun (WGS) entry which is preliminary data.</text>
</comment>
<reference evidence="14" key="1">
    <citation type="journal article" date="2019" name="Int. J. Syst. Evol. Microbiol.">
        <title>The Global Catalogue of Microorganisms (GCM) 10K type strain sequencing project: providing services to taxonomists for standard genome sequencing and annotation.</title>
        <authorList>
            <consortium name="The Broad Institute Genomics Platform"/>
            <consortium name="The Broad Institute Genome Sequencing Center for Infectious Disease"/>
            <person name="Wu L."/>
            <person name="Ma J."/>
        </authorList>
    </citation>
    <scope>NUCLEOTIDE SEQUENCE [LARGE SCALE GENOMIC DNA]</scope>
    <source>
        <strain evidence="14">JCM 9687</strain>
    </source>
</reference>
<evidence type="ECO:0000256" key="3">
    <source>
        <dbReference type="ARBA" id="ARBA00007970"/>
    </source>
</evidence>
<dbReference type="Proteomes" id="UP001500483">
    <property type="component" value="Unassembled WGS sequence"/>
</dbReference>
<dbReference type="InterPro" id="IPR029063">
    <property type="entry name" value="SAM-dependent_MTases_sf"/>
</dbReference>
<name>A0ABP6RTX2_9PSEU</name>
<dbReference type="EMBL" id="BAAAYK010000038">
    <property type="protein sequence ID" value="GAA3356642.1"/>
    <property type="molecule type" value="Genomic_DNA"/>
</dbReference>
<feature type="domain" description="Methyltransferase" evidence="12">
    <location>
        <begin position="540"/>
        <end position="618"/>
    </location>
</feature>
<comment type="cofactor">
    <cofactor evidence="1">
        <name>pyridoxal 5'-phosphate</name>
        <dbReference type="ChEBI" id="CHEBI:597326"/>
    </cofactor>
</comment>
<comment type="pathway">
    <text evidence="2">Amino-acid biosynthesis; L-histidine biosynthesis; L-histidine from 5-phospho-alpha-D-ribose 1-diphosphate: step 7/9.</text>
</comment>
<evidence type="ECO:0000313" key="13">
    <source>
        <dbReference type="EMBL" id="GAA3356642.1"/>
    </source>
</evidence>
<dbReference type="PANTHER" id="PTHR43643">
    <property type="entry name" value="HISTIDINOL-PHOSPHATE AMINOTRANSFERASE 2"/>
    <property type="match status" value="1"/>
</dbReference>
<dbReference type="Pfam" id="PF00155">
    <property type="entry name" value="Aminotran_1_2"/>
    <property type="match status" value="1"/>
</dbReference>
<dbReference type="Gene3D" id="1.10.10.10">
    <property type="entry name" value="Winged helix-like DNA-binding domain superfamily/Winged helix DNA-binding domain"/>
    <property type="match status" value="1"/>
</dbReference>
<dbReference type="PROSITE" id="PS00599">
    <property type="entry name" value="AA_TRANSFER_CLASS_2"/>
    <property type="match status" value="1"/>
</dbReference>
<evidence type="ECO:0000256" key="9">
    <source>
        <dbReference type="ARBA" id="ARBA00023102"/>
    </source>
</evidence>
<dbReference type="InterPro" id="IPR050106">
    <property type="entry name" value="HistidinolP_aminotransfase"/>
</dbReference>
<dbReference type="SUPFAM" id="SSF53335">
    <property type="entry name" value="S-adenosyl-L-methionine-dependent methyltransferases"/>
    <property type="match status" value="1"/>
</dbReference>
<sequence length="715" mass="76424">MGRMPTETGSSRVARQDGVLRLHCNESAYPPPPAALGAATEELDNACTSYPDSDCAELRERVAEYHGLKSDMVVVGNGADELVLLTSMTFLGSDDAVLVTDSTFPGYVSSARVVGARVHSLPLDDYRVPVDAVVQAMAAPEAGAPTLVFVCNPHNPAGTVLEPSDVERILTAAEAAGVIPVFDEAYMEFAGPDHEYAISAVRAGRRLLVLRTFSKAWGLASLRLGCALGPADLVERIRRTREPLPFSVNRIVQQAGAAALESRDYVDEVRRKTVAAREHFCARLTEMGVAFQPSATNFVLVKPSGNSAEIAARLKQDHDILVRDLSMFGLPAHLRVTVGTTEQMDRFCAALATILEDSEVHDELNTGLGAPKGRIQVATGPVIEPAALFNGYVGANVVFALTELNVWQHLQDGARPFDALPPLTGAEPSKLLALLRAAALLGYVEVSSAVTPSDPGTASTVALTDAGRVLARHRGFFTWGVGGYSDVLLHLSDLATGRATFGTDVDRDGGKVAVGSGLVGEELMLRTEHEVVADVDFGTVADLGCGDASRLIRLCGSNEARTGLGIDTSRGACEKAVKRVADAGLGHRVEVVCADVLDVLDERTFPGVELVTSFLMMHDLFESSGDPAGTMRMLRKVFPDAKWFLVGDTVSQDWGTSPSTLPIFSVEFELVHAFMDTPIASRRAYEDAFAAAGLRVQRREPFGAPSTWLWLLAAE</sequence>
<evidence type="ECO:0000256" key="8">
    <source>
        <dbReference type="ARBA" id="ARBA00022898"/>
    </source>
</evidence>
<keyword evidence="8" id="KW-0663">Pyridoxal phosphate</keyword>
<keyword evidence="6" id="KW-0028">Amino-acid biosynthesis</keyword>
<evidence type="ECO:0000256" key="2">
    <source>
        <dbReference type="ARBA" id="ARBA00005011"/>
    </source>
</evidence>
<dbReference type="InterPro" id="IPR041698">
    <property type="entry name" value="Methyltransf_25"/>
</dbReference>
<evidence type="ECO:0000256" key="4">
    <source>
        <dbReference type="ARBA" id="ARBA00012748"/>
    </source>
</evidence>
<evidence type="ECO:0000256" key="7">
    <source>
        <dbReference type="ARBA" id="ARBA00022679"/>
    </source>
</evidence>
<gene>
    <name evidence="13" type="ORF">GCM10020366_21480</name>
</gene>
<comment type="catalytic activity">
    <reaction evidence="10">
        <text>L-histidinol phosphate + 2-oxoglutarate = 3-(imidazol-4-yl)-2-oxopropyl phosphate + L-glutamate</text>
        <dbReference type="Rhea" id="RHEA:23744"/>
        <dbReference type="ChEBI" id="CHEBI:16810"/>
        <dbReference type="ChEBI" id="CHEBI:29985"/>
        <dbReference type="ChEBI" id="CHEBI:57766"/>
        <dbReference type="ChEBI" id="CHEBI:57980"/>
        <dbReference type="EC" id="2.6.1.9"/>
    </reaction>
</comment>
<dbReference type="CDD" id="cd02440">
    <property type="entry name" value="AdoMet_MTases"/>
    <property type="match status" value="1"/>
</dbReference>
<evidence type="ECO:0000256" key="5">
    <source>
        <dbReference type="ARBA" id="ARBA00022576"/>
    </source>
</evidence>
<dbReference type="Gene3D" id="3.40.640.10">
    <property type="entry name" value="Type I PLP-dependent aspartate aminotransferase-like (Major domain)"/>
    <property type="match status" value="1"/>
</dbReference>
<dbReference type="Gene3D" id="3.40.50.150">
    <property type="entry name" value="Vaccinia Virus protein VP39"/>
    <property type="match status" value="1"/>
</dbReference>
<dbReference type="InterPro" id="IPR015422">
    <property type="entry name" value="PyrdxlP-dep_Trfase_small"/>
</dbReference>
<keyword evidence="5" id="KW-0032">Aminotransferase</keyword>
<proteinExistence type="inferred from homology"/>
<accession>A0ABP6RTX2</accession>
<evidence type="ECO:0000256" key="1">
    <source>
        <dbReference type="ARBA" id="ARBA00001933"/>
    </source>
</evidence>
<comment type="similarity">
    <text evidence="3">Belongs to the class-II pyridoxal-phosphate-dependent aminotransferase family. Histidinol-phosphate aminotransferase subfamily.</text>
</comment>
<evidence type="ECO:0000313" key="14">
    <source>
        <dbReference type="Proteomes" id="UP001500483"/>
    </source>
</evidence>